<dbReference type="InterPro" id="IPR005162">
    <property type="entry name" value="Retrotrans_gag_dom"/>
</dbReference>
<feature type="region of interest" description="Disordered" evidence="17">
    <location>
        <begin position="1817"/>
        <end position="1859"/>
    </location>
</feature>
<keyword evidence="15" id="KW-0863">Zinc-finger</keyword>
<name>A0ABQ4YQR5_9ASTR</name>
<dbReference type="SUPFAM" id="SSF53098">
    <property type="entry name" value="Ribonuclease H-like"/>
    <property type="match status" value="1"/>
</dbReference>
<dbReference type="PROSITE" id="PS50878">
    <property type="entry name" value="RT_POL"/>
    <property type="match status" value="1"/>
</dbReference>
<dbReference type="SUPFAM" id="SSF56672">
    <property type="entry name" value="DNA/RNA polymerases"/>
    <property type="match status" value="2"/>
</dbReference>
<evidence type="ECO:0000256" key="17">
    <source>
        <dbReference type="SAM" id="MobiDB-lite"/>
    </source>
</evidence>
<dbReference type="Pfam" id="PF17917">
    <property type="entry name" value="RT_RNaseH"/>
    <property type="match status" value="2"/>
</dbReference>
<evidence type="ECO:0000256" key="10">
    <source>
        <dbReference type="ARBA" id="ARBA00022908"/>
    </source>
</evidence>
<keyword evidence="5" id="KW-0479">Metal-binding</keyword>
<dbReference type="InterPro" id="IPR036875">
    <property type="entry name" value="Znf_CCHC_sf"/>
</dbReference>
<dbReference type="CDD" id="cd01647">
    <property type="entry name" value="RT_LTR"/>
    <property type="match status" value="2"/>
</dbReference>
<keyword evidence="1" id="KW-0645">Protease</keyword>
<feature type="region of interest" description="Disordered" evidence="17">
    <location>
        <begin position="94"/>
        <end position="113"/>
    </location>
</feature>
<evidence type="ECO:0000256" key="14">
    <source>
        <dbReference type="ARBA" id="ARBA00023172"/>
    </source>
</evidence>
<dbReference type="Pfam" id="PF08284">
    <property type="entry name" value="RVP_2"/>
    <property type="match status" value="1"/>
</dbReference>
<dbReference type="Proteomes" id="UP001151760">
    <property type="component" value="Unassembled WGS sequence"/>
</dbReference>
<feature type="domain" description="CCHC-type" evidence="18">
    <location>
        <begin position="499"/>
        <end position="514"/>
    </location>
</feature>
<evidence type="ECO:0000256" key="12">
    <source>
        <dbReference type="ARBA" id="ARBA00022932"/>
    </source>
</evidence>
<dbReference type="InterPro" id="IPR050951">
    <property type="entry name" value="Retrovirus_Pol_polyprotein"/>
</dbReference>
<dbReference type="PROSITE" id="PS50158">
    <property type="entry name" value="ZF_CCHC"/>
    <property type="match status" value="2"/>
</dbReference>
<keyword evidence="12" id="KW-0239">DNA-directed DNA polymerase</keyword>
<dbReference type="InterPro" id="IPR000477">
    <property type="entry name" value="RT_dom"/>
</dbReference>
<evidence type="ECO:0000256" key="1">
    <source>
        <dbReference type="ARBA" id="ARBA00022670"/>
    </source>
</evidence>
<dbReference type="Gene3D" id="3.30.70.270">
    <property type="match status" value="3"/>
</dbReference>
<dbReference type="Pfam" id="PF24626">
    <property type="entry name" value="SH3_Tf2-1"/>
    <property type="match status" value="1"/>
</dbReference>
<reference evidence="20" key="2">
    <citation type="submission" date="2022-01" db="EMBL/GenBank/DDBJ databases">
        <authorList>
            <person name="Yamashiro T."/>
            <person name="Shiraishi A."/>
            <person name="Satake H."/>
            <person name="Nakayama K."/>
        </authorList>
    </citation>
    <scope>NUCLEOTIDE SEQUENCE</scope>
</reference>
<evidence type="ECO:0000256" key="11">
    <source>
        <dbReference type="ARBA" id="ARBA00022918"/>
    </source>
</evidence>
<dbReference type="Pfam" id="PF17921">
    <property type="entry name" value="Integrase_H2C2"/>
    <property type="match status" value="1"/>
</dbReference>
<feature type="domain" description="Reverse transcriptase" evidence="19">
    <location>
        <begin position="1425"/>
        <end position="1604"/>
    </location>
</feature>
<dbReference type="InterPro" id="IPR056924">
    <property type="entry name" value="SH3_Tf2-1"/>
</dbReference>
<dbReference type="GO" id="GO:0003964">
    <property type="term" value="F:RNA-directed DNA polymerase activity"/>
    <property type="evidence" value="ECO:0007669"/>
    <property type="project" value="UniProtKB-KW"/>
</dbReference>
<evidence type="ECO:0000256" key="2">
    <source>
        <dbReference type="ARBA" id="ARBA00022679"/>
    </source>
</evidence>
<dbReference type="EMBL" id="BQNB010010642">
    <property type="protein sequence ID" value="GJS80040.1"/>
    <property type="molecule type" value="Genomic_DNA"/>
</dbReference>
<dbReference type="InterPro" id="IPR043502">
    <property type="entry name" value="DNA/RNA_pol_sf"/>
</dbReference>
<keyword evidence="4" id="KW-0540">Nuclease</keyword>
<evidence type="ECO:0000256" key="16">
    <source>
        <dbReference type="SAM" id="Coils"/>
    </source>
</evidence>
<dbReference type="InterPro" id="IPR012337">
    <property type="entry name" value="RNaseH-like_sf"/>
</dbReference>
<evidence type="ECO:0000256" key="4">
    <source>
        <dbReference type="ARBA" id="ARBA00022722"/>
    </source>
</evidence>
<accession>A0ABQ4YQR5</accession>
<feature type="domain" description="CCHC-type" evidence="18">
    <location>
        <begin position="468"/>
        <end position="484"/>
    </location>
</feature>
<gene>
    <name evidence="20" type="ORF">Tco_0729921</name>
</gene>
<keyword evidence="14" id="KW-0233">DNA recombination</keyword>
<evidence type="ECO:0000256" key="7">
    <source>
        <dbReference type="ARBA" id="ARBA00022759"/>
    </source>
</evidence>
<evidence type="ECO:0000313" key="21">
    <source>
        <dbReference type="Proteomes" id="UP001151760"/>
    </source>
</evidence>
<keyword evidence="7" id="KW-0255">Endonuclease</keyword>
<dbReference type="SUPFAM" id="SSF57756">
    <property type="entry name" value="Retrovirus zinc finger-like domains"/>
    <property type="match status" value="1"/>
</dbReference>
<reference evidence="20" key="1">
    <citation type="journal article" date="2022" name="Int. J. Mol. Sci.">
        <title>Draft Genome of Tanacetum Coccineum: Genomic Comparison of Closely Related Tanacetum-Family Plants.</title>
        <authorList>
            <person name="Yamashiro T."/>
            <person name="Shiraishi A."/>
            <person name="Nakayama K."/>
            <person name="Satake H."/>
        </authorList>
    </citation>
    <scope>NUCLEOTIDE SEQUENCE</scope>
</reference>
<keyword evidence="16" id="KW-0175">Coiled coil</keyword>
<feature type="compositionally biased region" description="Basic and acidic residues" evidence="17">
    <location>
        <begin position="1817"/>
        <end position="1827"/>
    </location>
</feature>
<protein>
    <submittedName>
        <fullName evidence="20">Reverse transcriptase domain-containing protein</fullName>
    </submittedName>
</protein>
<keyword evidence="3" id="KW-0548">Nucleotidyltransferase</keyword>
<evidence type="ECO:0000256" key="8">
    <source>
        <dbReference type="ARBA" id="ARBA00022801"/>
    </source>
</evidence>
<evidence type="ECO:0000256" key="3">
    <source>
        <dbReference type="ARBA" id="ARBA00022695"/>
    </source>
</evidence>
<dbReference type="InterPro" id="IPR043128">
    <property type="entry name" value="Rev_trsase/Diguanyl_cyclase"/>
</dbReference>
<evidence type="ECO:0000256" key="13">
    <source>
        <dbReference type="ARBA" id="ARBA00023125"/>
    </source>
</evidence>
<evidence type="ECO:0000256" key="15">
    <source>
        <dbReference type="PROSITE-ProRule" id="PRU00047"/>
    </source>
</evidence>
<dbReference type="InterPro" id="IPR001878">
    <property type="entry name" value="Znf_CCHC"/>
</dbReference>
<keyword evidence="13" id="KW-0238">DNA-binding</keyword>
<feature type="coiled-coil region" evidence="16">
    <location>
        <begin position="171"/>
        <end position="207"/>
    </location>
</feature>
<keyword evidence="9" id="KW-0460">Magnesium</keyword>
<dbReference type="Gene3D" id="4.10.60.10">
    <property type="entry name" value="Zinc finger, CCHC-type"/>
    <property type="match status" value="1"/>
</dbReference>
<keyword evidence="2" id="KW-0808">Transferase</keyword>
<comment type="caution">
    <text evidence="20">The sequence shown here is derived from an EMBL/GenBank/DDBJ whole genome shotgun (WGS) entry which is preliminary data.</text>
</comment>
<evidence type="ECO:0000259" key="18">
    <source>
        <dbReference type="PROSITE" id="PS50158"/>
    </source>
</evidence>
<keyword evidence="15" id="KW-0862">Zinc</keyword>
<dbReference type="PANTHER" id="PTHR37984">
    <property type="entry name" value="PROTEIN CBG26694"/>
    <property type="match status" value="1"/>
</dbReference>
<keyword evidence="10" id="KW-0229">DNA integration</keyword>
<feature type="compositionally biased region" description="Basic and acidic residues" evidence="17">
    <location>
        <begin position="1837"/>
        <end position="1853"/>
    </location>
</feature>
<evidence type="ECO:0000256" key="5">
    <source>
        <dbReference type="ARBA" id="ARBA00022723"/>
    </source>
</evidence>
<keyword evidence="21" id="KW-1185">Reference proteome</keyword>
<dbReference type="Gene3D" id="1.10.340.70">
    <property type="match status" value="1"/>
</dbReference>
<sequence>MTLLHARRYSSLPLVTCKIIMVNVIPPDHDHDVPIVEPNQHDDAPVVPELVLENKDEDPEEDGFEEEEDPQEDEDDMEIDIEEDENELELTYPYEEVDPLNPPPPASESKPDKEIEVENPIEHEDETVLVSVYEVGESSTTVIPREDGDRLLPGFMRRDIDFFWSNVRSSVEQGTAAIEKLVEKLENVEEKDKCKNLKKELEEARLSNTFCHMQNERVEGNLYWTRVRAHEFYQEMILRGRDTAPAVRECTFARFMKCNPAAFRGVEGAVELQKWFKKTKSVFEISECDEGKKVKFVAATLEGPALTWWKTKVSTMGLETVNQMPWTEMKQLMTTKFCSIEEIQRMEHELWNLKIKEYDIVAYTQRFNELALMCPRMVELERVKVSKLMEQKFQARNERILESKKRKWENLQGGNSSGKGNKKDNSRQTLQNNQKQGNVRAMVTTPTYGKLPLCERCFTRHVGQCTIKCHKCGKVGHKARYCREKSVATGANAQPIWTCYDCGKQGHTRNQCPKKVKQEEVGEVHGCTLSLVNHIFEIDLMPIELGTFHVIIGIDWLVKQDVVIVCGEKVVRKYVQQGCHLFLAHVTKKKSKEKRMEDMPVIHDFPEELPGLPPPRHVEFRIDLVPGAAYVALAPYRLAPSEMKELSVQLQELLEKGFIHPSSSPIDDLFDQLQGSSVYSKIDLRSGYHQLRIKEEDIPITTFRTWYGHFEFQVTPFELTNARAVFMDLMNRVCKPYLDKFVIVFIDDILVYSKDEEEHGKHLKIILELLKKERLYAKFSKCDFWLDLVQFLGHVIDRSGVHVDPAKIEAIKSWAEPTTPTEVRQFLDWLGIIGGYGAVLMQREKVIAYASRQLKVHEENYTTHDLELGAVVFALRLWRHYLYGMKCMVFIDHKSVRYILNHKELNLRQRRWIELLSDYDCEIRYHPGKENVVANALSQKGRDKPLRVRDLMMTVYNDLPKQIREAQGEAMKRKNSHKSKYSIHPGSDKMYQDLKLPYWWPNMKADIATITMDFVSGLSRTPSGYDTIWVIVDRLAKSAHFPPMKKTSSMEKLTSLQKALGTNLDMSTAYCPQTDSQSERTIQTLEDMLLLRMHHMKLCTEESVDHLYAGVSRQKSYADRRLKPLEFEVGDMVLLKVSPWKGVVHFGKRRKLSPRYIWPFKIVARMGPVAYTLELPKELKGIHNTFHVSNLKKCLAEGDVVVSMEEIQLDDKLHMIGEPVEIVDKEEELKALRFKVDITEVENASLRARIKTMEAIEKITRNRERRVRIKMEQQLAAVQESQRQDREDFRKLKELVTKNILNHPFNIELMPVELGSFDVIVDMDWLSMYHAMIVCAEKIIRCYVFFAHVTTKEAEDKSEGKRPEDKPIVRDFPEVFPKDFPGIPSTRQVEFQTDLIPGATPVAWAHYRLAPSKMKELSDQLKELSDKGFIRPSSSPWGAPVLFVKKKDGSFRMCIDYRELNKLTVKNRYPLPRIDDLFDQLQGSSVYSKIDLRSGYHQLRVREEDIPKTAFRTRYGHYEFQVMSFGLTNAPVVFMDLMNRVCKPYLDKFMIVFINDILIYLKSKQEHEKHLKLILEFLKKEQLYAKFSKCKFWIPKVQFLGHVIDSQGIHVDPAKIASVKDWASPKTTTEIRQFLGLAGYYRRFIERFSKIAKPMTKLTQKKVNFDWRSEDFIVYCDASIKGLGAVLMQREKVIAYASRQLKIYEKNYTTHDLELGVVVFALKIWRHYLYGTKCTVFTNHKSLQHILDQKELNMRQRRWLELLSDYDCEIRYHLGKANVVADALSMKERNKPLRVRALVMTIGLDLPKRILEAQTEARKPKNLKSKDVGGMLIVNSKDPEKSRKEKLEPRADGTLENYV</sequence>
<keyword evidence="11 20" id="KW-0695">RNA-directed DNA polymerase</keyword>
<feature type="compositionally biased region" description="Acidic residues" evidence="17">
    <location>
        <begin position="55"/>
        <end position="79"/>
    </location>
</feature>
<evidence type="ECO:0000256" key="6">
    <source>
        <dbReference type="ARBA" id="ARBA00022750"/>
    </source>
</evidence>
<dbReference type="InterPro" id="IPR041588">
    <property type="entry name" value="Integrase_H2C2"/>
</dbReference>
<dbReference type="Gene3D" id="3.10.10.10">
    <property type="entry name" value="HIV Type 1 Reverse Transcriptase, subunit A, domain 1"/>
    <property type="match status" value="3"/>
</dbReference>
<dbReference type="CDD" id="cd09274">
    <property type="entry name" value="RNase_HI_RT_Ty3"/>
    <property type="match status" value="2"/>
</dbReference>
<feature type="region of interest" description="Disordered" evidence="17">
    <location>
        <begin position="52"/>
        <end position="79"/>
    </location>
</feature>
<evidence type="ECO:0000259" key="19">
    <source>
        <dbReference type="PROSITE" id="PS50878"/>
    </source>
</evidence>
<dbReference type="Pfam" id="PF00078">
    <property type="entry name" value="RVT_1"/>
    <property type="match status" value="2"/>
</dbReference>
<feature type="compositionally biased region" description="Polar residues" evidence="17">
    <location>
        <begin position="427"/>
        <end position="437"/>
    </location>
</feature>
<feature type="region of interest" description="Disordered" evidence="17">
    <location>
        <begin position="404"/>
        <end position="441"/>
    </location>
</feature>
<evidence type="ECO:0000313" key="20">
    <source>
        <dbReference type="EMBL" id="GJS80040.1"/>
    </source>
</evidence>
<dbReference type="PANTHER" id="PTHR37984:SF5">
    <property type="entry name" value="PROTEIN NYNRIN-LIKE"/>
    <property type="match status" value="1"/>
</dbReference>
<proteinExistence type="predicted"/>
<dbReference type="Pfam" id="PF03732">
    <property type="entry name" value="Retrotrans_gag"/>
    <property type="match status" value="1"/>
</dbReference>
<keyword evidence="8" id="KW-0378">Hydrolase</keyword>
<keyword evidence="6" id="KW-0064">Aspartyl protease</keyword>
<evidence type="ECO:0000256" key="9">
    <source>
        <dbReference type="ARBA" id="ARBA00022842"/>
    </source>
</evidence>
<dbReference type="InterPro" id="IPR041373">
    <property type="entry name" value="RT_RNaseH"/>
</dbReference>
<organism evidence="20 21">
    <name type="scientific">Tanacetum coccineum</name>
    <dbReference type="NCBI Taxonomy" id="301880"/>
    <lineage>
        <taxon>Eukaryota</taxon>
        <taxon>Viridiplantae</taxon>
        <taxon>Streptophyta</taxon>
        <taxon>Embryophyta</taxon>
        <taxon>Tracheophyta</taxon>
        <taxon>Spermatophyta</taxon>
        <taxon>Magnoliopsida</taxon>
        <taxon>eudicotyledons</taxon>
        <taxon>Gunneridae</taxon>
        <taxon>Pentapetalae</taxon>
        <taxon>asterids</taxon>
        <taxon>campanulids</taxon>
        <taxon>Asterales</taxon>
        <taxon>Asteraceae</taxon>
        <taxon>Asteroideae</taxon>
        <taxon>Anthemideae</taxon>
        <taxon>Anthemidinae</taxon>
        <taxon>Tanacetum</taxon>
    </lineage>
</organism>
<dbReference type="SMART" id="SM00343">
    <property type="entry name" value="ZnF_C2HC"/>
    <property type="match status" value="2"/>
</dbReference>